<reference evidence="2 3" key="1">
    <citation type="submission" date="2019-02" db="EMBL/GenBank/DDBJ databases">
        <title>Isolation and identification of novel species under the genus Muribaculum.</title>
        <authorList>
            <person name="Miyake S."/>
            <person name="Ding Y."/>
            <person name="Low A."/>
            <person name="Soh M."/>
            <person name="Seedorf H."/>
        </authorList>
    </citation>
    <scope>NUCLEOTIDE SEQUENCE [LARGE SCALE GENOMIC DNA]</scope>
    <source>
        <strain evidence="2 3">TLL-A3</strain>
    </source>
</reference>
<dbReference type="Proteomes" id="UP000297635">
    <property type="component" value="Unassembled WGS sequence"/>
</dbReference>
<dbReference type="EMBL" id="SJSA01000002">
    <property type="protein sequence ID" value="TGG36875.1"/>
    <property type="molecule type" value="Genomic_DNA"/>
</dbReference>
<accession>A0A4Z0V5U8</accession>
<evidence type="ECO:0000313" key="2">
    <source>
        <dbReference type="EMBL" id="TGG36875.1"/>
    </source>
</evidence>
<organism evidence="2 3">
    <name type="scientific">Duncaniella freteri</name>
    <dbReference type="NCBI Taxonomy" id="2530391"/>
    <lineage>
        <taxon>Bacteria</taxon>
        <taxon>Pseudomonadati</taxon>
        <taxon>Bacteroidota</taxon>
        <taxon>Bacteroidia</taxon>
        <taxon>Bacteroidales</taxon>
        <taxon>Muribaculaceae</taxon>
        <taxon>Duncaniella</taxon>
    </lineage>
</organism>
<proteinExistence type="predicted"/>
<evidence type="ECO:0000256" key="1">
    <source>
        <dbReference type="SAM" id="Coils"/>
    </source>
</evidence>
<sequence length="77" mass="9073">MDKKSYRKDITDEFQADLSQLDNAYTSPIMTGNYDLMSSEELDEVTFLEDEIESLQSEFDELEDDEVVKSFFRGWEL</sequence>
<gene>
    <name evidence="2" type="ORF">EZ315_13695</name>
</gene>
<name>A0A4Z0V5U8_9BACT</name>
<keyword evidence="3" id="KW-1185">Reference proteome</keyword>
<keyword evidence="1" id="KW-0175">Coiled coil</keyword>
<evidence type="ECO:0000313" key="3">
    <source>
        <dbReference type="Proteomes" id="UP000297635"/>
    </source>
</evidence>
<protein>
    <submittedName>
        <fullName evidence="2">Uncharacterized protein</fullName>
    </submittedName>
</protein>
<dbReference type="GeneID" id="82150845"/>
<comment type="caution">
    <text evidence="2">The sequence shown here is derived from an EMBL/GenBank/DDBJ whole genome shotgun (WGS) entry which is preliminary data.</text>
</comment>
<dbReference type="RefSeq" id="WP_135472583.1">
    <property type="nucleotide sequence ID" value="NZ_SJSA01000002.1"/>
</dbReference>
<feature type="coiled-coil region" evidence="1">
    <location>
        <begin position="38"/>
        <end position="65"/>
    </location>
</feature>
<dbReference type="AlphaFoldDB" id="A0A4Z0V5U8"/>